<dbReference type="InterPro" id="IPR023797">
    <property type="entry name" value="RNA3'_phos_cyclase_dom"/>
</dbReference>
<dbReference type="PROSITE" id="PS01287">
    <property type="entry name" value="RTC"/>
    <property type="match status" value="1"/>
</dbReference>
<reference evidence="8 9" key="1">
    <citation type="submission" date="2024-10" db="EMBL/GenBank/DDBJ databases">
        <title>Updated reference genomes for cyclostephanoid diatoms.</title>
        <authorList>
            <person name="Roberts W.R."/>
            <person name="Alverson A.J."/>
        </authorList>
    </citation>
    <scope>NUCLEOTIDE SEQUENCE [LARGE SCALE GENOMIC DNA]</scope>
    <source>
        <strain evidence="8 9">AJA232-27</strain>
    </source>
</reference>
<dbReference type="EMBL" id="JALLBG020000305">
    <property type="protein sequence ID" value="KAL3756419.1"/>
    <property type="molecule type" value="Genomic_DNA"/>
</dbReference>
<dbReference type="PANTHER" id="PTHR11096:SF1">
    <property type="entry name" value="RNA 3'-TERMINAL PHOSPHATE CYCLASE-LIKE PROTEIN"/>
    <property type="match status" value="1"/>
</dbReference>
<dbReference type="GO" id="GO:0042254">
    <property type="term" value="P:ribosome biogenesis"/>
    <property type="evidence" value="ECO:0007669"/>
    <property type="project" value="UniProtKB-KW"/>
</dbReference>
<evidence type="ECO:0000256" key="4">
    <source>
        <dbReference type="ARBA" id="ARBA00023242"/>
    </source>
</evidence>
<proteinExistence type="inferred from homology"/>
<evidence type="ECO:0000259" key="7">
    <source>
        <dbReference type="Pfam" id="PF05189"/>
    </source>
</evidence>
<dbReference type="InterPro" id="IPR013792">
    <property type="entry name" value="RNA3'P_cycl/enolpyr_Trfase_a/b"/>
</dbReference>
<evidence type="ECO:0000259" key="6">
    <source>
        <dbReference type="Pfam" id="PF01137"/>
    </source>
</evidence>
<dbReference type="GO" id="GO:0005730">
    <property type="term" value="C:nucleolus"/>
    <property type="evidence" value="ECO:0007669"/>
    <property type="project" value="UniProtKB-SubCell"/>
</dbReference>
<dbReference type="Pfam" id="PF05189">
    <property type="entry name" value="RTC_insert"/>
    <property type="match status" value="1"/>
</dbReference>
<keyword evidence="3" id="KW-0690">Ribosome biogenesis</keyword>
<protein>
    <recommendedName>
        <fullName evidence="10">RNA 3'-terminal phosphate cyclase-like protein</fullName>
    </recommendedName>
</protein>
<evidence type="ECO:0000256" key="2">
    <source>
        <dbReference type="ARBA" id="ARBA00007089"/>
    </source>
</evidence>
<dbReference type="SUPFAM" id="SSF55205">
    <property type="entry name" value="EPT/RTPC-like"/>
    <property type="match status" value="1"/>
</dbReference>
<keyword evidence="9" id="KW-1185">Reference proteome</keyword>
<dbReference type="InterPro" id="IPR037136">
    <property type="entry name" value="RNA3'_phos_cyclase_dom_sf"/>
</dbReference>
<dbReference type="Gene3D" id="3.65.10.20">
    <property type="entry name" value="RNA 3'-terminal phosphate cyclase domain"/>
    <property type="match status" value="1"/>
</dbReference>
<feature type="region of interest" description="Disordered" evidence="5">
    <location>
        <begin position="394"/>
        <end position="416"/>
    </location>
</feature>
<dbReference type="InterPro" id="IPR000228">
    <property type="entry name" value="RNA3'_term_phos_cyc"/>
</dbReference>
<dbReference type="Proteomes" id="UP001530293">
    <property type="component" value="Unassembled WGS sequence"/>
</dbReference>
<evidence type="ECO:0008006" key="10">
    <source>
        <dbReference type="Google" id="ProtNLM"/>
    </source>
</evidence>
<dbReference type="Gene3D" id="3.30.360.20">
    <property type="entry name" value="RNA 3'-terminal phosphate cyclase, insert domain"/>
    <property type="match status" value="1"/>
</dbReference>
<dbReference type="InterPro" id="IPR016443">
    <property type="entry name" value="RNA3'_term_phos_cyc_type_2"/>
</dbReference>
<dbReference type="PANTHER" id="PTHR11096">
    <property type="entry name" value="RNA 3' TERMINAL PHOSPHATE CYCLASE"/>
    <property type="match status" value="1"/>
</dbReference>
<organism evidence="8 9">
    <name type="scientific">Discostella pseudostelligera</name>
    <dbReference type="NCBI Taxonomy" id="259834"/>
    <lineage>
        <taxon>Eukaryota</taxon>
        <taxon>Sar</taxon>
        <taxon>Stramenopiles</taxon>
        <taxon>Ochrophyta</taxon>
        <taxon>Bacillariophyta</taxon>
        <taxon>Coscinodiscophyceae</taxon>
        <taxon>Thalassiosirophycidae</taxon>
        <taxon>Stephanodiscales</taxon>
        <taxon>Stephanodiscaceae</taxon>
        <taxon>Discostella</taxon>
    </lineage>
</organism>
<evidence type="ECO:0000256" key="1">
    <source>
        <dbReference type="ARBA" id="ARBA00004604"/>
    </source>
</evidence>
<dbReference type="NCBIfam" id="TIGR03400">
    <property type="entry name" value="18S_RNA_Rcl1p"/>
    <property type="match status" value="1"/>
</dbReference>
<dbReference type="InterPro" id="IPR013791">
    <property type="entry name" value="RNA3'-term_phos_cycl_insert"/>
</dbReference>
<sequence length="442" mass="47992">MTTAAASSSSRTLKYNDGATQFRLRLILSLLSNRPLLLRNIRSDDLDAPGLHEHEASFLRLLDRLTNGTKIEINATGTQLRFKPGVLLGGEVEHTCPISSGSSRSVGWYLEGIAPLAAFGKEPLSLTLHGITDGTSDVDPSPDYLMASFIPFMIKLGIGGDDNSNDGRFPPSIKVSRRGAAPLGGGTVHFYCPIVKELKPLELLNFGKVKRVRGNAISCRIPPSSAARVAHSAKGVLHRLLPDVWIHTDVHSGSRKKANEDAGAGGGCGQSPGLSVMLTATTTEGICLSAECSMNHNLRGGDSDNNNYNQPIERRQMELPEDLGKRSSAMLLHEIHAGGCVDTSCQSFALLMMCLTPEDVSRIRLGPLSQYTIVSLRMYKEALGVEFKLRVDDNSDVQEDQDDDDDDEEDDSGYVKKRKFDQRTVICSCLGTGYRNMARAST</sequence>
<feature type="domain" description="RNA 3'-terminal phosphate cyclase insert" evidence="7">
    <location>
        <begin position="205"/>
        <end position="335"/>
    </location>
</feature>
<name>A0ABD3M111_9STRA</name>
<comment type="caution">
    <text evidence="8">The sequence shown here is derived from an EMBL/GenBank/DDBJ whole genome shotgun (WGS) entry which is preliminary data.</text>
</comment>
<dbReference type="AlphaFoldDB" id="A0ABD3M111"/>
<feature type="domain" description="RNA 3'-terminal phosphate cyclase" evidence="6">
    <location>
        <begin position="17"/>
        <end position="388"/>
    </location>
</feature>
<evidence type="ECO:0000256" key="3">
    <source>
        <dbReference type="ARBA" id="ARBA00022517"/>
    </source>
</evidence>
<dbReference type="Pfam" id="PF01137">
    <property type="entry name" value="RTC"/>
    <property type="match status" value="1"/>
</dbReference>
<evidence type="ECO:0000313" key="8">
    <source>
        <dbReference type="EMBL" id="KAL3756419.1"/>
    </source>
</evidence>
<evidence type="ECO:0000313" key="9">
    <source>
        <dbReference type="Proteomes" id="UP001530293"/>
    </source>
</evidence>
<feature type="compositionally biased region" description="Acidic residues" evidence="5">
    <location>
        <begin position="394"/>
        <end position="412"/>
    </location>
</feature>
<comment type="similarity">
    <text evidence="2">Belongs to the RNA 3'-terminal cyclase family. Type 2 subfamily.</text>
</comment>
<keyword evidence="4" id="KW-0539">Nucleus</keyword>
<comment type="subcellular location">
    <subcellularLocation>
        <location evidence="1">Nucleus</location>
        <location evidence="1">Nucleolus</location>
    </subcellularLocation>
</comment>
<evidence type="ECO:0000256" key="5">
    <source>
        <dbReference type="SAM" id="MobiDB-lite"/>
    </source>
</evidence>
<gene>
    <name evidence="8" type="ORF">ACHAWU_007690</name>
</gene>
<accession>A0ABD3M111</accession>
<dbReference type="InterPro" id="IPR020719">
    <property type="entry name" value="RNA3'_term_phos_cycl-like_CS"/>
</dbReference>
<dbReference type="InterPro" id="IPR036553">
    <property type="entry name" value="RPTC_insert"/>
</dbReference>